<feature type="compositionally biased region" description="Gly residues" evidence="9">
    <location>
        <begin position="7"/>
        <end position="23"/>
    </location>
</feature>
<evidence type="ECO:0000256" key="2">
    <source>
        <dbReference type="ARBA" id="ARBA00022475"/>
    </source>
</evidence>
<dbReference type="SUPFAM" id="SSF81321">
    <property type="entry name" value="Family A G protein-coupled receptor-like"/>
    <property type="match status" value="1"/>
</dbReference>
<protein>
    <recommendedName>
        <fullName evidence="11">G-protein coupled receptors family 1 profile domain-containing protein</fullName>
    </recommendedName>
</protein>
<evidence type="ECO:0000256" key="5">
    <source>
        <dbReference type="ARBA" id="ARBA00023040"/>
    </source>
</evidence>
<evidence type="ECO:0000256" key="3">
    <source>
        <dbReference type="ARBA" id="ARBA00022692"/>
    </source>
</evidence>
<feature type="region of interest" description="Disordered" evidence="9">
    <location>
        <begin position="1"/>
        <end position="31"/>
    </location>
</feature>
<evidence type="ECO:0000256" key="4">
    <source>
        <dbReference type="ARBA" id="ARBA00022989"/>
    </source>
</evidence>
<dbReference type="GO" id="GO:0004930">
    <property type="term" value="F:G protein-coupled receptor activity"/>
    <property type="evidence" value="ECO:0007669"/>
    <property type="project" value="UniProtKB-KW"/>
</dbReference>
<comment type="subcellular location">
    <subcellularLocation>
        <location evidence="1">Cell membrane</location>
        <topology evidence="1">Multi-pass membrane protein</topology>
    </subcellularLocation>
</comment>
<evidence type="ECO:0000313" key="12">
    <source>
        <dbReference type="Ensembl" id="ENSOANP00000034898.1"/>
    </source>
</evidence>
<dbReference type="InterPro" id="IPR017452">
    <property type="entry name" value="GPCR_Rhodpsn_7TM"/>
</dbReference>
<reference evidence="12" key="3">
    <citation type="submission" date="2025-09" db="UniProtKB">
        <authorList>
            <consortium name="Ensembl"/>
        </authorList>
    </citation>
    <scope>IDENTIFICATION</scope>
    <source>
        <strain evidence="12">Glennie</strain>
    </source>
</reference>
<evidence type="ECO:0000256" key="10">
    <source>
        <dbReference type="SAM" id="Phobius"/>
    </source>
</evidence>
<dbReference type="InterPro" id="IPR000276">
    <property type="entry name" value="GPCR_Rhodpsn"/>
</dbReference>
<evidence type="ECO:0000259" key="11">
    <source>
        <dbReference type="PROSITE" id="PS50262"/>
    </source>
</evidence>
<dbReference type="Gene3D" id="1.20.1070.10">
    <property type="entry name" value="Rhodopsin 7-helix transmembrane proteins"/>
    <property type="match status" value="1"/>
</dbReference>
<dbReference type="Pfam" id="PF00001">
    <property type="entry name" value="7tm_1"/>
    <property type="match status" value="1"/>
</dbReference>
<dbReference type="AlphaFoldDB" id="A0A6I8N1E5"/>
<keyword evidence="2" id="KW-1003">Cell membrane</keyword>
<keyword evidence="6 10" id="KW-0472">Membrane</keyword>
<dbReference type="PROSITE" id="PS50262">
    <property type="entry name" value="G_PROTEIN_RECEP_F1_2"/>
    <property type="match status" value="1"/>
</dbReference>
<dbReference type="PANTHER" id="PTHR24248">
    <property type="entry name" value="ADRENERGIC RECEPTOR-RELATED G-PROTEIN COUPLED RECEPTOR"/>
    <property type="match status" value="1"/>
</dbReference>
<evidence type="ECO:0000256" key="7">
    <source>
        <dbReference type="ARBA" id="ARBA00023170"/>
    </source>
</evidence>
<keyword evidence="13" id="KW-1185">Reference proteome</keyword>
<keyword evidence="5" id="KW-0297">G-protein coupled receptor</keyword>
<name>A0A6I8N1E5_ORNAN</name>
<dbReference type="Proteomes" id="UP000002279">
    <property type="component" value="Chromosome 3"/>
</dbReference>
<dbReference type="InParanoid" id="A0A6I8N1E5"/>
<organism evidence="12 13">
    <name type="scientific">Ornithorhynchus anatinus</name>
    <name type="common">Duckbill platypus</name>
    <dbReference type="NCBI Taxonomy" id="9258"/>
    <lineage>
        <taxon>Eukaryota</taxon>
        <taxon>Metazoa</taxon>
        <taxon>Chordata</taxon>
        <taxon>Craniata</taxon>
        <taxon>Vertebrata</taxon>
        <taxon>Euteleostomi</taxon>
        <taxon>Mammalia</taxon>
        <taxon>Monotremata</taxon>
        <taxon>Ornithorhynchidae</taxon>
        <taxon>Ornithorhynchus</taxon>
    </lineage>
</organism>
<dbReference type="PANTHER" id="PTHR24248:SF143">
    <property type="entry name" value="D(4) DOPAMINE RECEPTOR"/>
    <property type="match status" value="1"/>
</dbReference>
<dbReference type="Ensembl" id="ENSOANT00000071222.1">
    <property type="protein sequence ID" value="ENSOANP00000034898.1"/>
    <property type="gene ID" value="ENSOANG00000036958.1"/>
</dbReference>
<sequence>GRWEGRVPGGPGAAGEGSPGVGGVMAEKGPSGKGGGVWALLGGGLLMASVVAGNALVCLSVAAERALRTPTNRFVVSLALADLLLCSAHSKRLTNINIIPCLLFLLLFLFGSLPPPNNKNNNIH</sequence>
<evidence type="ECO:0000313" key="13">
    <source>
        <dbReference type="Proteomes" id="UP000002279"/>
    </source>
</evidence>
<evidence type="ECO:0000256" key="1">
    <source>
        <dbReference type="ARBA" id="ARBA00004651"/>
    </source>
</evidence>
<feature type="transmembrane region" description="Helical" evidence="10">
    <location>
        <begin position="37"/>
        <end position="62"/>
    </location>
</feature>
<feature type="domain" description="G-protein coupled receptors family 1 profile" evidence="11">
    <location>
        <begin position="53"/>
        <end position="85"/>
    </location>
</feature>
<dbReference type="GO" id="GO:0005886">
    <property type="term" value="C:plasma membrane"/>
    <property type="evidence" value="ECO:0007669"/>
    <property type="project" value="UniProtKB-SubCell"/>
</dbReference>
<evidence type="ECO:0000256" key="8">
    <source>
        <dbReference type="ARBA" id="ARBA00023224"/>
    </source>
</evidence>
<feature type="transmembrane region" description="Helical" evidence="10">
    <location>
        <begin position="96"/>
        <end position="113"/>
    </location>
</feature>
<accession>A0A6I8N1E5</accession>
<keyword evidence="7" id="KW-0675">Receptor</keyword>
<keyword evidence="8" id="KW-0807">Transducer</keyword>
<proteinExistence type="predicted"/>
<evidence type="ECO:0000256" key="6">
    <source>
        <dbReference type="ARBA" id="ARBA00023136"/>
    </source>
</evidence>
<evidence type="ECO:0000256" key="9">
    <source>
        <dbReference type="SAM" id="MobiDB-lite"/>
    </source>
</evidence>
<keyword evidence="4 10" id="KW-1133">Transmembrane helix</keyword>
<reference evidence="12" key="2">
    <citation type="submission" date="2025-08" db="UniProtKB">
        <authorList>
            <consortium name="Ensembl"/>
        </authorList>
    </citation>
    <scope>IDENTIFICATION</scope>
    <source>
        <strain evidence="12">Glennie</strain>
    </source>
</reference>
<keyword evidence="3 10" id="KW-0812">Transmembrane</keyword>
<reference evidence="12 13" key="1">
    <citation type="journal article" date="2008" name="Nature">
        <title>Genome analysis of the platypus reveals unique signatures of evolution.</title>
        <authorList>
            <person name="Warren W.C."/>
            <person name="Hillier L.W."/>
            <person name="Marshall Graves J.A."/>
            <person name="Birney E."/>
            <person name="Ponting C.P."/>
            <person name="Grutzner F."/>
            <person name="Belov K."/>
            <person name="Miller W."/>
            <person name="Clarke L."/>
            <person name="Chinwalla A.T."/>
            <person name="Yang S.P."/>
            <person name="Heger A."/>
            <person name="Locke D.P."/>
            <person name="Miethke P."/>
            <person name="Waters P.D."/>
            <person name="Veyrunes F."/>
            <person name="Fulton L."/>
            <person name="Fulton B."/>
            <person name="Graves T."/>
            <person name="Wallis J."/>
            <person name="Puente X.S."/>
            <person name="Lopez-Otin C."/>
            <person name="Ordonez G.R."/>
            <person name="Eichler E.E."/>
            <person name="Chen L."/>
            <person name="Cheng Z."/>
            <person name="Deakin J.E."/>
            <person name="Alsop A."/>
            <person name="Thompson K."/>
            <person name="Kirby P."/>
            <person name="Papenfuss A.T."/>
            <person name="Wakefield M.J."/>
            <person name="Olender T."/>
            <person name="Lancet D."/>
            <person name="Huttley G.A."/>
            <person name="Smit A.F."/>
            <person name="Pask A."/>
            <person name="Temple-Smith P."/>
            <person name="Batzer M.A."/>
            <person name="Walker J.A."/>
            <person name="Konkel M.K."/>
            <person name="Harris R.S."/>
            <person name="Whittington C.M."/>
            <person name="Wong E.S."/>
            <person name="Gemmell N.J."/>
            <person name="Buschiazzo E."/>
            <person name="Vargas Jentzsch I.M."/>
            <person name="Merkel A."/>
            <person name="Schmitz J."/>
            <person name="Zemann A."/>
            <person name="Churakov G."/>
            <person name="Kriegs J.O."/>
            <person name="Brosius J."/>
            <person name="Murchison E.P."/>
            <person name="Sachidanandam R."/>
            <person name="Smith C."/>
            <person name="Hannon G.J."/>
            <person name="Tsend-Ayush E."/>
            <person name="McMillan D."/>
            <person name="Attenborough R."/>
            <person name="Rens W."/>
            <person name="Ferguson-Smith M."/>
            <person name="Lefevre C.M."/>
            <person name="Sharp J.A."/>
            <person name="Nicholas K.R."/>
            <person name="Ray D.A."/>
            <person name="Kube M."/>
            <person name="Reinhardt R."/>
            <person name="Pringle T.H."/>
            <person name="Taylor J."/>
            <person name="Jones R.C."/>
            <person name="Nixon B."/>
            <person name="Dacheux J.L."/>
            <person name="Niwa H."/>
            <person name="Sekita Y."/>
            <person name="Huang X."/>
            <person name="Stark A."/>
            <person name="Kheradpour P."/>
            <person name="Kellis M."/>
            <person name="Flicek P."/>
            <person name="Chen Y."/>
            <person name="Webber C."/>
            <person name="Hardison R."/>
            <person name="Nelson J."/>
            <person name="Hallsworth-Pepin K."/>
            <person name="Delehaunty K."/>
            <person name="Markovic C."/>
            <person name="Minx P."/>
            <person name="Feng Y."/>
            <person name="Kremitzki C."/>
            <person name="Mitreva M."/>
            <person name="Glasscock J."/>
            <person name="Wylie T."/>
            <person name="Wohldmann P."/>
            <person name="Thiru P."/>
            <person name="Nhan M.N."/>
            <person name="Pohl C.S."/>
            <person name="Smith S.M."/>
            <person name="Hou S."/>
            <person name="Nefedov M."/>
            <person name="de Jong P.J."/>
            <person name="Renfree M.B."/>
            <person name="Mardis E.R."/>
            <person name="Wilson R.K."/>
        </authorList>
    </citation>
    <scope>NUCLEOTIDE SEQUENCE [LARGE SCALE GENOMIC DNA]</scope>
    <source>
        <strain evidence="12 13">Glennie</strain>
    </source>
</reference>